<dbReference type="InterPro" id="IPR006121">
    <property type="entry name" value="HMA_dom"/>
</dbReference>
<protein>
    <submittedName>
        <fullName evidence="2">Heavy-metal-associated domain-containing protein</fullName>
    </submittedName>
</protein>
<comment type="caution">
    <text evidence="2">The sequence shown here is derived from an EMBL/GenBank/DDBJ whole genome shotgun (WGS) entry which is preliminary data.</text>
</comment>
<evidence type="ECO:0000259" key="1">
    <source>
        <dbReference type="PROSITE" id="PS50846"/>
    </source>
</evidence>
<name>A0A4U0QCC1_9RHOB</name>
<dbReference type="Gene3D" id="3.30.70.100">
    <property type="match status" value="1"/>
</dbReference>
<evidence type="ECO:0000313" key="2">
    <source>
        <dbReference type="EMBL" id="TJZ78182.1"/>
    </source>
</evidence>
<gene>
    <name evidence="2" type="ORF">FA740_18620</name>
</gene>
<dbReference type="CDD" id="cd00371">
    <property type="entry name" value="HMA"/>
    <property type="match status" value="1"/>
</dbReference>
<dbReference type="SUPFAM" id="SSF55008">
    <property type="entry name" value="HMA, heavy metal-associated domain"/>
    <property type="match status" value="1"/>
</dbReference>
<dbReference type="InterPro" id="IPR036163">
    <property type="entry name" value="HMA_dom_sf"/>
</dbReference>
<dbReference type="RefSeq" id="WP_136858307.1">
    <property type="nucleotide sequence ID" value="NZ_SUNH01000052.1"/>
</dbReference>
<accession>A0A4U0QCC1</accession>
<dbReference type="GO" id="GO:0046872">
    <property type="term" value="F:metal ion binding"/>
    <property type="evidence" value="ECO:0007669"/>
    <property type="project" value="InterPro"/>
</dbReference>
<proteinExistence type="predicted"/>
<dbReference type="Pfam" id="PF00403">
    <property type="entry name" value="HMA"/>
    <property type="match status" value="1"/>
</dbReference>
<dbReference type="OrthoDB" id="9801832at2"/>
<keyword evidence="3" id="KW-1185">Reference proteome</keyword>
<dbReference type="PROSITE" id="PS50846">
    <property type="entry name" value="HMA_2"/>
    <property type="match status" value="1"/>
</dbReference>
<feature type="domain" description="HMA" evidence="1">
    <location>
        <begin position="1"/>
        <end position="63"/>
    </location>
</feature>
<evidence type="ECO:0000313" key="3">
    <source>
        <dbReference type="Proteomes" id="UP000306223"/>
    </source>
</evidence>
<organism evidence="2 3">
    <name type="scientific">Paracoccus hibiscisoli</name>
    <dbReference type="NCBI Taxonomy" id="2023261"/>
    <lineage>
        <taxon>Bacteria</taxon>
        <taxon>Pseudomonadati</taxon>
        <taxon>Pseudomonadota</taxon>
        <taxon>Alphaproteobacteria</taxon>
        <taxon>Rhodobacterales</taxon>
        <taxon>Paracoccaceae</taxon>
        <taxon>Paracoccus</taxon>
    </lineage>
</organism>
<reference evidence="2 3" key="1">
    <citation type="submission" date="2019-04" db="EMBL/GenBank/DDBJ databases">
        <authorList>
            <person name="Li J."/>
        </authorList>
    </citation>
    <scope>NUCLEOTIDE SEQUENCE [LARGE SCALE GENOMIC DNA]</scope>
    <source>
        <strain evidence="2 3">CCTCC AB2016182</strain>
    </source>
</reference>
<sequence>MTTFNIPNMSCGHCKATVQKTIHAIDPEAQIDFDMASRRITLDSRAKPDDIKAALAAAGYPATLAK</sequence>
<dbReference type="EMBL" id="SUNH01000052">
    <property type="protein sequence ID" value="TJZ78182.1"/>
    <property type="molecule type" value="Genomic_DNA"/>
</dbReference>
<dbReference type="AlphaFoldDB" id="A0A4U0QCC1"/>
<dbReference type="Proteomes" id="UP000306223">
    <property type="component" value="Unassembled WGS sequence"/>
</dbReference>